<dbReference type="OrthoDB" id="738440at2"/>
<reference evidence="2 3" key="1">
    <citation type="submission" date="2018-10" db="EMBL/GenBank/DDBJ databases">
        <title>Sinomicrobium pectinilyticum sp. nov., a pectinase-producing bacterium isolated from alkaline and saline soil, and emended description of the genus Sinomicrobium.</title>
        <authorList>
            <person name="Cheng B."/>
            <person name="Li C."/>
            <person name="Lai Q."/>
            <person name="Du M."/>
            <person name="Shao Z."/>
            <person name="Xu P."/>
            <person name="Yang C."/>
        </authorList>
    </citation>
    <scope>NUCLEOTIDE SEQUENCE [LARGE SCALE GENOMIC DNA]</scope>
    <source>
        <strain evidence="2 3">5DNS001</strain>
    </source>
</reference>
<organism evidence="2 3">
    <name type="scientific">Sinomicrobium pectinilyticum</name>
    <dbReference type="NCBI Taxonomy" id="1084421"/>
    <lineage>
        <taxon>Bacteria</taxon>
        <taxon>Pseudomonadati</taxon>
        <taxon>Bacteroidota</taxon>
        <taxon>Flavobacteriia</taxon>
        <taxon>Flavobacteriales</taxon>
        <taxon>Flavobacteriaceae</taxon>
        <taxon>Sinomicrobium</taxon>
    </lineage>
</organism>
<evidence type="ECO:0000313" key="2">
    <source>
        <dbReference type="EMBL" id="RNL88240.1"/>
    </source>
</evidence>
<feature type="chain" id="PRO_5018108265" evidence="1">
    <location>
        <begin position="24"/>
        <end position="418"/>
    </location>
</feature>
<evidence type="ECO:0000256" key="1">
    <source>
        <dbReference type="SAM" id="SignalP"/>
    </source>
</evidence>
<sequence>MRKPSYFLSLLVLVSATFFTACSSSDDDASGDGGETPGVESKYIITATPNTAESVADYILTADGLTEGSISTKGNGIEQDGTYRYYVTSNNTFFSLLYGQGNPGAVTAYQLNGTGELARLTNFQSETVQAFAPVDDDILLVKISRNAESPIAYWYRLSTESLTFVDEGQINTQELADKENGEIAFFSWITQVGDKVYLPYFTIKACCNDNFGTEYPNEANIAVYSYPEMELETIIHDDRTSYIGRYFVNGLTVDENGDAYAFSSGIATNNGSVTTDKPSAITRIKKGTTEFDEYYFDLEEATGMYLTDHVYAGNGKFIGIMEAVKTSAYSSGKNFVVIDVYNKTTTPVTGLPETTDIEVVTNSNNYVSEDGSVVYIGITLTNKRSFVYSIDVASATATQGLEVEGGTITAISKLDPAE</sequence>
<dbReference type="EMBL" id="RJTM01000062">
    <property type="protein sequence ID" value="RNL88240.1"/>
    <property type="molecule type" value="Genomic_DNA"/>
</dbReference>
<dbReference type="AlphaFoldDB" id="A0A3N0EJZ6"/>
<keyword evidence="3" id="KW-1185">Reference proteome</keyword>
<keyword evidence="1" id="KW-0732">Signal</keyword>
<gene>
    <name evidence="2" type="ORF">ED312_08915</name>
</gene>
<comment type="caution">
    <text evidence="2">The sequence shown here is derived from an EMBL/GenBank/DDBJ whole genome shotgun (WGS) entry which is preliminary data.</text>
</comment>
<evidence type="ECO:0000313" key="3">
    <source>
        <dbReference type="Proteomes" id="UP000267469"/>
    </source>
</evidence>
<dbReference type="Pfam" id="PF14298">
    <property type="entry name" value="DUF4374"/>
    <property type="match status" value="2"/>
</dbReference>
<accession>A0A3N0EJZ6</accession>
<dbReference type="RefSeq" id="WP_123215660.1">
    <property type="nucleotide sequence ID" value="NZ_RJTM01000062.1"/>
</dbReference>
<dbReference type="Proteomes" id="UP000267469">
    <property type="component" value="Unassembled WGS sequence"/>
</dbReference>
<dbReference type="PROSITE" id="PS51257">
    <property type="entry name" value="PROKAR_LIPOPROTEIN"/>
    <property type="match status" value="1"/>
</dbReference>
<dbReference type="InterPro" id="IPR025401">
    <property type="entry name" value="DUF4374"/>
</dbReference>
<protein>
    <submittedName>
        <fullName evidence="2">DUF4374 domain-containing protein</fullName>
    </submittedName>
</protein>
<proteinExistence type="predicted"/>
<feature type="signal peptide" evidence="1">
    <location>
        <begin position="1"/>
        <end position="23"/>
    </location>
</feature>
<name>A0A3N0EJZ6_SINP1</name>